<dbReference type="Proteomes" id="UP000509302">
    <property type="component" value="Chromosome"/>
</dbReference>
<keyword evidence="2" id="KW-0067">ATP-binding</keyword>
<dbReference type="NCBIfam" id="TIGR00347">
    <property type="entry name" value="bioD"/>
    <property type="match status" value="1"/>
</dbReference>
<organism evidence="3 4">
    <name type="scientific">Costertonia aggregata</name>
    <dbReference type="NCBI Taxonomy" id="343403"/>
    <lineage>
        <taxon>Bacteria</taxon>
        <taxon>Pseudomonadati</taxon>
        <taxon>Bacteroidota</taxon>
        <taxon>Flavobacteriia</taxon>
        <taxon>Flavobacteriales</taxon>
        <taxon>Flavobacteriaceae</taxon>
        <taxon>Costertonia</taxon>
    </lineage>
</organism>
<dbReference type="EMBL" id="CP058595">
    <property type="protein sequence ID" value="QLG45599.1"/>
    <property type="molecule type" value="Genomic_DNA"/>
</dbReference>
<dbReference type="GO" id="GO:0009102">
    <property type="term" value="P:biotin biosynthetic process"/>
    <property type="evidence" value="ECO:0007669"/>
    <property type="project" value="UniProtKB-UniRule"/>
</dbReference>
<keyword evidence="4" id="KW-1185">Reference proteome</keyword>
<dbReference type="UniPathway" id="UPA00078">
    <property type="reaction ID" value="UER00161"/>
</dbReference>
<comment type="function">
    <text evidence="2">Catalyzes a mechanistically unusual reaction, the ATP-dependent insertion of CO2 between the N7 and N8 nitrogen atoms of 7,8-diaminopelargonic acid (DAPA, also called 7,8-diammoniononanoate) to form a ureido ring.</text>
</comment>
<keyword evidence="2" id="KW-0547">Nucleotide-binding</keyword>
<comment type="cofactor">
    <cofactor evidence="2">
        <name>Mg(2+)</name>
        <dbReference type="ChEBI" id="CHEBI:18420"/>
    </cofactor>
</comment>
<protein>
    <recommendedName>
        <fullName evidence="2">ATP-dependent dethiobiotin synthetase BioD</fullName>
        <ecNumber evidence="2">6.3.3.3</ecNumber>
    </recommendedName>
    <alternativeName>
        <fullName evidence="2">DTB synthetase</fullName>
        <shortName evidence="2">DTBS</shortName>
    </alternativeName>
    <alternativeName>
        <fullName evidence="2">Dethiobiotin synthase</fullName>
    </alternativeName>
</protein>
<comment type="catalytic activity">
    <reaction evidence="2">
        <text>(7R,8S)-7,8-diammoniononanoate + CO2 + ATP = (4R,5S)-dethiobiotin + ADP + phosphate + 3 H(+)</text>
        <dbReference type="Rhea" id="RHEA:15805"/>
        <dbReference type="ChEBI" id="CHEBI:15378"/>
        <dbReference type="ChEBI" id="CHEBI:16526"/>
        <dbReference type="ChEBI" id="CHEBI:30616"/>
        <dbReference type="ChEBI" id="CHEBI:43474"/>
        <dbReference type="ChEBI" id="CHEBI:149469"/>
        <dbReference type="ChEBI" id="CHEBI:149473"/>
        <dbReference type="ChEBI" id="CHEBI:456216"/>
        <dbReference type="EC" id="6.3.3.3"/>
    </reaction>
</comment>
<dbReference type="AlphaFoldDB" id="A0A7H9AQ92"/>
<dbReference type="CDD" id="cd03109">
    <property type="entry name" value="DTBS"/>
    <property type="match status" value="1"/>
</dbReference>
<keyword evidence="2" id="KW-0460">Magnesium</keyword>
<feature type="active site" evidence="2">
    <location>
        <position position="32"/>
    </location>
</feature>
<name>A0A7H9AQ92_9FLAO</name>
<keyword evidence="2" id="KW-0963">Cytoplasm</keyword>
<reference evidence="3 4" key="1">
    <citation type="journal article" date="2006" name="Int. J. Syst. Evol. Microbiol.">
        <title>Costertonia aggregata gen. nov., sp. nov., a mesophilic marine bacterium of the family Flavobacteriaceae, isolated from a mature biofilm.</title>
        <authorList>
            <person name="Kwon K.K."/>
            <person name="Lee Y.K."/>
            <person name="Lee H.K."/>
        </authorList>
    </citation>
    <scope>NUCLEOTIDE SEQUENCE [LARGE SCALE GENOMIC DNA]</scope>
    <source>
        <strain evidence="3 4">KCCM 42265</strain>
    </source>
</reference>
<dbReference type="Pfam" id="PF13500">
    <property type="entry name" value="AAA_26"/>
    <property type="match status" value="1"/>
</dbReference>
<dbReference type="PANTHER" id="PTHR43210">
    <property type="entry name" value="DETHIOBIOTIN SYNTHETASE"/>
    <property type="match status" value="1"/>
</dbReference>
<feature type="binding site" evidence="2">
    <location>
        <position position="16"/>
    </location>
    <ligand>
        <name>Mg(2+)</name>
        <dbReference type="ChEBI" id="CHEBI:18420"/>
    </ligand>
</feature>
<comment type="pathway">
    <text evidence="2">Cofactor biosynthesis; biotin biosynthesis; biotin from 7,8-diaminononanoate: step 1/2.</text>
</comment>
<keyword evidence="2" id="KW-0479">Metal-binding</keyword>
<evidence type="ECO:0000313" key="3">
    <source>
        <dbReference type="EMBL" id="QLG45599.1"/>
    </source>
</evidence>
<feature type="binding site" evidence="2">
    <location>
        <begin position="12"/>
        <end position="17"/>
    </location>
    <ligand>
        <name>ATP</name>
        <dbReference type="ChEBI" id="CHEBI:30616"/>
    </ligand>
</feature>
<dbReference type="InterPro" id="IPR004472">
    <property type="entry name" value="DTB_synth_BioD"/>
</dbReference>
<sequence length="205" mass="22555">MQQIFVTGISTDVGKTIASAIFTEALEADYWKPVQAGDLENSDSHKVADLISNSRTVIHKNSYALTQPMSPHAAAEIDGIHIDTSKIVEPDTKNHLIIEGAGGLLVPLNDSDTILDIVMPNYKVVVVSRHYLGSINHSLLTINWLKQKGYDVSVLFSGVSNPHTEQIILHKTGVSLIGRIDEEANFDKAVIKKYADKFKHILETL</sequence>
<comment type="caution">
    <text evidence="2">Lacks conserved residue(s) required for the propagation of feature annotation.</text>
</comment>
<dbReference type="PANTHER" id="PTHR43210:SF5">
    <property type="entry name" value="DETHIOBIOTIN SYNTHETASE"/>
    <property type="match status" value="1"/>
</dbReference>
<dbReference type="RefSeq" id="WP_179241887.1">
    <property type="nucleotide sequence ID" value="NZ_CP058595.1"/>
</dbReference>
<dbReference type="GO" id="GO:0005829">
    <property type="term" value="C:cytosol"/>
    <property type="evidence" value="ECO:0007669"/>
    <property type="project" value="TreeGrafter"/>
</dbReference>
<dbReference type="EC" id="6.3.3.3" evidence="2"/>
<dbReference type="InterPro" id="IPR027417">
    <property type="entry name" value="P-loop_NTPase"/>
</dbReference>
<feature type="binding site" evidence="2">
    <location>
        <begin position="99"/>
        <end position="102"/>
    </location>
    <ligand>
        <name>ATP</name>
        <dbReference type="ChEBI" id="CHEBI:30616"/>
    </ligand>
</feature>
<evidence type="ECO:0000256" key="1">
    <source>
        <dbReference type="ARBA" id="ARBA00022756"/>
    </source>
</evidence>
<dbReference type="KEGG" id="cagg:HYG79_09645"/>
<dbReference type="HAMAP" id="MF_00336">
    <property type="entry name" value="BioD"/>
    <property type="match status" value="1"/>
</dbReference>
<dbReference type="GO" id="GO:0000287">
    <property type="term" value="F:magnesium ion binding"/>
    <property type="evidence" value="ECO:0007669"/>
    <property type="project" value="UniProtKB-UniRule"/>
</dbReference>
<evidence type="ECO:0000256" key="2">
    <source>
        <dbReference type="HAMAP-Rule" id="MF_00336"/>
    </source>
</evidence>
<dbReference type="GO" id="GO:0004141">
    <property type="term" value="F:dethiobiotin synthase activity"/>
    <property type="evidence" value="ECO:0007669"/>
    <property type="project" value="UniProtKB-UniRule"/>
</dbReference>
<keyword evidence="2 3" id="KW-0436">Ligase</keyword>
<feature type="binding site" evidence="2">
    <location>
        <position position="99"/>
    </location>
    <ligand>
        <name>Mg(2+)</name>
        <dbReference type="ChEBI" id="CHEBI:18420"/>
    </ligand>
</feature>
<feature type="binding site" evidence="2">
    <location>
        <position position="43"/>
    </location>
    <ligand>
        <name>ATP</name>
        <dbReference type="ChEBI" id="CHEBI:30616"/>
    </ligand>
</feature>
<dbReference type="GO" id="GO:0005524">
    <property type="term" value="F:ATP binding"/>
    <property type="evidence" value="ECO:0007669"/>
    <property type="project" value="UniProtKB-UniRule"/>
</dbReference>
<comment type="similarity">
    <text evidence="2">Belongs to the dethiobiotin synthetase family.</text>
</comment>
<proteinExistence type="inferred from homology"/>
<comment type="subcellular location">
    <subcellularLocation>
        <location evidence="2">Cytoplasm</location>
    </subcellularLocation>
</comment>
<keyword evidence="1 2" id="KW-0093">Biotin biosynthesis</keyword>
<dbReference type="SUPFAM" id="SSF52540">
    <property type="entry name" value="P-loop containing nucleoside triphosphate hydrolases"/>
    <property type="match status" value="1"/>
</dbReference>
<accession>A0A7H9AQ92</accession>
<comment type="subunit">
    <text evidence="2">Homodimer.</text>
</comment>
<dbReference type="PIRSF" id="PIRSF006755">
    <property type="entry name" value="DTB_synth"/>
    <property type="match status" value="1"/>
</dbReference>
<feature type="binding site" evidence="2">
    <location>
        <position position="43"/>
    </location>
    <ligand>
        <name>Mg(2+)</name>
        <dbReference type="ChEBI" id="CHEBI:18420"/>
    </ligand>
</feature>
<dbReference type="Gene3D" id="3.40.50.300">
    <property type="entry name" value="P-loop containing nucleotide triphosphate hydrolases"/>
    <property type="match status" value="1"/>
</dbReference>
<gene>
    <name evidence="2 3" type="primary">bioD</name>
    <name evidence="3" type="ORF">HYG79_09645</name>
</gene>
<evidence type="ECO:0000313" key="4">
    <source>
        <dbReference type="Proteomes" id="UP000509302"/>
    </source>
</evidence>